<dbReference type="CDD" id="cd00082">
    <property type="entry name" value="HisKA"/>
    <property type="match status" value="1"/>
</dbReference>
<protein>
    <recommendedName>
        <fullName evidence="2">histidine kinase</fullName>
        <ecNumber evidence="2">2.7.13.3</ecNumber>
    </recommendedName>
</protein>
<evidence type="ECO:0000256" key="3">
    <source>
        <dbReference type="ARBA" id="ARBA00022553"/>
    </source>
</evidence>
<dbReference type="PROSITE" id="PS50112">
    <property type="entry name" value="PAS"/>
    <property type="match status" value="2"/>
</dbReference>
<dbReference type="InterPro" id="IPR004358">
    <property type="entry name" value="Sig_transdc_His_kin-like_C"/>
</dbReference>
<dbReference type="SMART" id="SM00448">
    <property type="entry name" value="REC"/>
    <property type="match status" value="1"/>
</dbReference>
<dbReference type="Gene3D" id="3.40.50.2300">
    <property type="match status" value="1"/>
</dbReference>
<dbReference type="InterPro" id="IPR052162">
    <property type="entry name" value="Sensor_kinase/Photoreceptor"/>
</dbReference>
<dbReference type="SUPFAM" id="SSF47384">
    <property type="entry name" value="Homodimeric domain of signal transducing histidine kinase"/>
    <property type="match status" value="1"/>
</dbReference>
<dbReference type="InterPro" id="IPR011006">
    <property type="entry name" value="CheY-like_superfamily"/>
</dbReference>
<dbReference type="PANTHER" id="PTHR43304:SF1">
    <property type="entry name" value="PAC DOMAIN-CONTAINING PROTEIN"/>
    <property type="match status" value="1"/>
</dbReference>
<dbReference type="InterPro" id="IPR003594">
    <property type="entry name" value="HATPase_dom"/>
</dbReference>
<dbReference type="CDD" id="cd00130">
    <property type="entry name" value="PAS"/>
    <property type="match status" value="4"/>
</dbReference>
<proteinExistence type="predicted"/>
<dbReference type="Gene3D" id="2.10.70.100">
    <property type="match status" value="2"/>
</dbReference>
<dbReference type="SUPFAM" id="SSF55785">
    <property type="entry name" value="PYP-like sensor domain (PAS domain)"/>
    <property type="match status" value="4"/>
</dbReference>
<dbReference type="Proteomes" id="UP000193427">
    <property type="component" value="Chromosome"/>
</dbReference>
<keyword evidence="7" id="KW-1185">Reference proteome</keyword>
<dbReference type="InterPro" id="IPR036890">
    <property type="entry name" value="HATPase_C_sf"/>
</dbReference>
<dbReference type="AlphaFoldDB" id="A0A1W6LCE3"/>
<dbReference type="InterPro" id="IPR013656">
    <property type="entry name" value="PAS_4"/>
</dbReference>
<dbReference type="SMART" id="SM00086">
    <property type="entry name" value="PAC"/>
    <property type="match status" value="3"/>
</dbReference>
<reference evidence="6 7" key="1">
    <citation type="submission" date="2016-04" db="EMBL/GenBank/DDBJ databases">
        <title>Complete genome sequence of natural rubber-degrading, novel Gram-negative bacterium, Rhizobacter gummiphilus strain NS21.</title>
        <authorList>
            <person name="Tabata M."/>
            <person name="Kasai D."/>
            <person name="Fukuda M."/>
        </authorList>
    </citation>
    <scope>NUCLEOTIDE SEQUENCE [LARGE SCALE GENOMIC DNA]</scope>
    <source>
        <strain evidence="6 7">NS21</strain>
    </source>
</reference>
<evidence type="ECO:0000256" key="4">
    <source>
        <dbReference type="ARBA" id="ARBA00022679"/>
    </source>
</evidence>
<dbReference type="InterPro" id="IPR001789">
    <property type="entry name" value="Sig_transdc_resp-reg_receiver"/>
</dbReference>
<dbReference type="Pfam" id="PF02518">
    <property type="entry name" value="HATPase_c"/>
    <property type="match status" value="1"/>
</dbReference>
<dbReference type="KEGG" id="rgu:A4W93_19120"/>
<dbReference type="Pfam" id="PF08448">
    <property type="entry name" value="PAS_4"/>
    <property type="match status" value="1"/>
</dbReference>
<evidence type="ECO:0000256" key="5">
    <source>
        <dbReference type="ARBA" id="ARBA00022777"/>
    </source>
</evidence>
<dbReference type="PROSITE" id="PS50113">
    <property type="entry name" value="PAC"/>
    <property type="match status" value="3"/>
</dbReference>
<dbReference type="InterPro" id="IPR005467">
    <property type="entry name" value="His_kinase_dom"/>
</dbReference>
<dbReference type="EC" id="2.7.13.3" evidence="2"/>
<evidence type="ECO:0000313" key="7">
    <source>
        <dbReference type="Proteomes" id="UP000193427"/>
    </source>
</evidence>
<dbReference type="PROSITE" id="PS50109">
    <property type="entry name" value="HIS_KIN"/>
    <property type="match status" value="1"/>
</dbReference>
<dbReference type="Pfam" id="PF08447">
    <property type="entry name" value="PAS_3"/>
    <property type="match status" value="4"/>
</dbReference>
<dbReference type="InterPro" id="IPR000700">
    <property type="entry name" value="PAS-assoc_C"/>
</dbReference>
<dbReference type="SMART" id="SM00091">
    <property type="entry name" value="PAS"/>
    <property type="match status" value="4"/>
</dbReference>
<dbReference type="RefSeq" id="WP_169726563.1">
    <property type="nucleotide sequence ID" value="NZ_BSPR01000006.1"/>
</dbReference>
<dbReference type="STRING" id="946333.A4W93_19120"/>
<dbReference type="Gene3D" id="3.30.450.20">
    <property type="entry name" value="PAS domain"/>
    <property type="match status" value="5"/>
</dbReference>
<dbReference type="SMART" id="SM00388">
    <property type="entry name" value="HisKA"/>
    <property type="match status" value="1"/>
</dbReference>
<dbReference type="NCBIfam" id="TIGR00229">
    <property type="entry name" value="sensory_box"/>
    <property type="match status" value="3"/>
</dbReference>
<keyword evidence="3" id="KW-0597">Phosphoprotein</keyword>
<dbReference type="SUPFAM" id="SSF52172">
    <property type="entry name" value="CheY-like"/>
    <property type="match status" value="1"/>
</dbReference>
<name>A0A1W6LCE3_9BURK</name>
<dbReference type="Gene3D" id="3.30.565.10">
    <property type="entry name" value="Histidine kinase-like ATPase, C-terminal domain"/>
    <property type="match status" value="1"/>
</dbReference>
<dbReference type="SUPFAM" id="SSF55874">
    <property type="entry name" value="ATPase domain of HSP90 chaperone/DNA topoisomerase II/histidine kinase"/>
    <property type="match status" value="1"/>
</dbReference>
<dbReference type="SMART" id="SM00387">
    <property type="entry name" value="HATPase_c"/>
    <property type="match status" value="1"/>
</dbReference>
<dbReference type="PROSITE" id="PS50110">
    <property type="entry name" value="RESPONSE_REGULATORY"/>
    <property type="match status" value="1"/>
</dbReference>
<dbReference type="Pfam" id="PF00512">
    <property type="entry name" value="HisKA"/>
    <property type="match status" value="1"/>
</dbReference>
<organism evidence="6 7">
    <name type="scientific">Piscinibacter gummiphilus</name>
    <dbReference type="NCBI Taxonomy" id="946333"/>
    <lineage>
        <taxon>Bacteria</taxon>
        <taxon>Pseudomonadati</taxon>
        <taxon>Pseudomonadota</taxon>
        <taxon>Betaproteobacteria</taxon>
        <taxon>Burkholderiales</taxon>
        <taxon>Sphaerotilaceae</taxon>
        <taxon>Piscinibacter</taxon>
    </lineage>
</organism>
<dbReference type="EMBL" id="CP015118">
    <property type="protein sequence ID" value="ARN21838.1"/>
    <property type="molecule type" value="Genomic_DNA"/>
</dbReference>
<evidence type="ECO:0000313" key="6">
    <source>
        <dbReference type="EMBL" id="ARN21838.1"/>
    </source>
</evidence>
<comment type="catalytic activity">
    <reaction evidence="1">
        <text>ATP + protein L-histidine = ADP + protein N-phospho-L-histidine.</text>
        <dbReference type="EC" id="2.7.13.3"/>
    </reaction>
</comment>
<accession>A0A1W6LCE3</accession>
<keyword evidence="4" id="KW-0808">Transferase</keyword>
<dbReference type="Gene3D" id="1.10.287.130">
    <property type="match status" value="1"/>
</dbReference>
<dbReference type="InterPro" id="IPR036097">
    <property type="entry name" value="HisK_dim/P_sf"/>
</dbReference>
<evidence type="ECO:0000256" key="1">
    <source>
        <dbReference type="ARBA" id="ARBA00000085"/>
    </source>
</evidence>
<dbReference type="PANTHER" id="PTHR43304">
    <property type="entry name" value="PHYTOCHROME-LIKE PROTEIN CPH1"/>
    <property type="match status" value="1"/>
</dbReference>
<dbReference type="GO" id="GO:0000155">
    <property type="term" value="F:phosphorelay sensor kinase activity"/>
    <property type="evidence" value="ECO:0007669"/>
    <property type="project" value="InterPro"/>
</dbReference>
<dbReference type="PRINTS" id="PR00344">
    <property type="entry name" value="BCTRLSENSOR"/>
</dbReference>
<dbReference type="InterPro" id="IPR035965">
    <property type="entry name" value="PAS-like_dom_sf"/>
</dbReference>
<keyword evidence="5" id="KW-0418">Kinase</keyword>
<dbReference type="Pfam" id="PF00072">
    <property type="entry name" value="Response_reg"/>
    <property type="match status" value="1"/>
</dbReference>
<dbReference type="InterPro" id="IPR013655">
    <property type="entry name" value="PAS_fold_3"/>
</dbReference>
<sequence>MALPEGAALLDAVSDLLALLDAEGRVLWVNRSFERIGGRPAADVVQRPFVSLLHAEMPPPVTSEPWDPVQAALDGGDALPPDHLVPWTDGTGARRFGTLTLTPLAGGAGLPEAARWYAVLRDTTAHRELDAHATHLAELLDTAQDFGRLGIWERELPLGKGRWDRHMYRFFGLDPADGVPDFEVVASKIHPDDRPGQRYRASSNAAGRYSSRYRIALPGQPHRHVHAQWEVKNGLDGSPALVTGIMVDDTEVYDLAESFNKTSAQLKMAVDLGNIAIWRHDLRSNRFFYNDRAFEVVGIPPRPEGLDAEEVRALIHPDDLPQVFAAAEAALHSDRPVDMEARYRRSDGSWRYVLTRRMLRRDEHGDPVEFVGVALDVSEQVEKNRHASEMAKRLEIAASASGMGVWSRDPVTRRAEWNSQMYEIVGRSPAQGLPSRHEWVEEIIHPDDRVLMRNAHAEMLASNGTTIEHQYRIRRPDGEVRWLVNRARHEVRDGHSMLFGITMDITQRVETETALRQANERIALAAHGAGIGTWERDVRTDAVQWDAQMFLLRGLDPDAGADVDRLRIELCHPDDLPRILEVNETSVRDHRMCTYEFRVRLPDGNWRWLASRSVPVYDAHGEAVRQIGVNWDIHERVMAEAERQDKLVAQRESEAKSQFLARMSHELRTPLNAVLGFAQLLQLGAGLDAEQREKLEHIHSAGEHLLSLINDVLDLSSLEQGQLRVDLQAVPLHDVLQESLPLVDSLAMRHGVTIALGSLPGVAFGDRTRIRQVVINLLTNGIKYNRRSGGRASVRSEVGDTQVTLHVSDTGRGMTRQQLGQLFEPFNRLGVEREGIEGTGIGLAVVKALVERMGGSISVESEPGTGSTFTVRLPRFKEMPPVKASDLPAAAATAPAGPRRAGQLLYIEDNPINQILVEELVRGHAGLAIESSSNGMAGVRRAAELRPDLILIDIQLPDIDGFEVMRRLREQPATANIPCIALSANAMPEDIARALAAGFEDYWTKPIAFTNFLSALERLFPEGLAAVTR</sequence>
<evidence type="ECO:0000256" key="2">
    <source>
        <dbReference type="ARBA" id="ARBA00012438"/>
    </source>
</evidence>
<dbReference type="InterPro" id="IPR000014">
    <property type="entry name" value="PAS"/>
</dbReference>
<dbReference type="InterPro" id="IPR001610">
    <property type="entry name" value="PAC"/>
</dbReference>
<gene>
    <name evidence="6" type="ORF">A4W93_19120</name>
</gene>
<dbReference type="InterPro" id="IPR003661">
    <property type="entry name" value="HisK_dim/P_dom"/>
</dbReference>